<dbReference type="InterPro" id="IPR015424">
    <property type="entry name" value="PyrdxlP-dep_Trfase"/>
</dbReference>
<evidence type="ECO:0000313" key="4">
    <source>
        <dbReference type="EMBL" id="MFD2520668.1"/>
    </source>
</evidence>
<name>A0ABW5J690_9BACT</name>
<dbReference type="PANTHER" id="PTHR30244:SF36">
    <property type="entry name" value="3-OXO-GLUCOSE-6-PHOSPHATE:GLUTAMATE AMINOTRANSFERASE"/>
    <property type="match status" value="1"/>
</dbReference>
<evidence type="ECO:0000256" key="1">
    <source>
        <dbReference type="ARBA" id="ARBA00022898"/>
    </source>
</evidence>
<dbReference type="Pfam" id="PF01041">
    <property type="entry name" value="DegT_DnrJ_EryC1"/>
    <property type="match status" value="1"/>
</dbReference>
<keyword evidence="4" id="KW-0032">Aminotransferase</keyword>
<organism evidence="4 5">
    <name type="scientific">Emticicia soli</name>
    <dbReference type="NCBI Taxonomy" id="2027878"/>
    <lineage>
        <taxon>Bacteria</taxon>
        <taxon>Pseudomonadati</taxon>
        <taxon>Bacteroidota</taxon>
        <taxon>Cytophagia</taxon>
        <taxon>Cytophagales</taxon>
        <taxon>Leadbetterellaceae</taxon>
        <taxon>Emticicia</taxon>
    </lineage>
</organism>
<keyword evidence="5" id="KW-1185">Reference proteome</keyword>
<dbReference type="InterPro" id="IPR000653">
    <property type="entry name" value="DegT/StrS_aminotransferase"/>
</dbReference>
<dbReference type="Gene3D" id="3.90.1150.10">
    <property type="entry name" value="Aspartate Aminotransferase, domain 1"/>
    <property type="match status" value="1"/>
</dbReference>
<dbReference type="InterPro" id="IPR015422">
    <property type="entry name" value="PyrdxlP-dep_Trfase_small"/>
</dbReference>
<keyword evidence="4" id="KW-0808">Transferase</keyword>
<proteinExistence type="inferred from homology"/>
<dbReference type="EMBL" id="JBHULC010000007">
    <property type="protein sequence ID" value="MFD2520668.1"/>
    <property type="molecule type" value="Genomic_DNA"/>
</dbReference>
<dbReference type="Gene3D" id="3.40.640.10">
    <property type="entry name" value="Type I PLP-dependent aspartate aminotransferase-like (Major domain)"/>
    <property type="match status" value="1"/>
</dbReference>
<comment type="caution">
    <text evidence="4">The sequence shown here is derived from an EMBL/GenBank/DDBJ whole genome shotgun (WGS) entry which is preliminary data.</text>
</comment>
<dbReference type="GO" id="GO:0008483">
    <property type="term" value="F:transaminase activity"/>
    <property type="evidence" value="ECO:0007669"/>
    <property type="project" value="UniProtKB-KW"/>
</dbReference>
<dbReference type="PIRSF" id="PIRSF000390">
    <property type="entry name" value="PLP_StrS"/>
    <property type="match status" value="1"/>
</dbReference>
<dbReference type="SUPFAM" id="SSF53383">
    <property type="entry name" value="PLP-dependent transferases"/>
    <property type="match status" value="1"/>
</dbReference>
<dbReference type="InterPro" id="IPR015421">
    <property type="entry name" value="PyrdxlP-dep_Trfase_major"/>
</dbReference>
<gene>
    <name evidence="4" type="ORF">ACFSR2_07240</name>
</gene>
<comment type="similarity">
    <text evidence="2 3">Belongs to the DegT/DnrJ/EryC1 family.</text>
</comment>
<protein>
    <submittedName>
        <fullName evidence="4">DegT/DnrJ/EryC1/StrS family aminotransferase</fullName>
    </submittedName>
</protein>
<dbReference type="RefSeq" id="WP_379976800.1">
    <property type="nucleotide sequence ID" value="NZ_JBHULC010000007.1"/>
</dbReference>
<keyword evidence="1 3" id="KW-0663">Pyridoxal phosphate</keyword>
<sequence>MTNFKNTLNTRTKPIPFLDLKLINQDYEKLINETLSRKVSSGWFILGEEVKTFENSFAEYCETKHCIGVANGLDALVLLLKASDFPKGSEVIVPSNTYIASILAISLAGLTPVLVEPDLNTYLLDPAKIEEKITPNTKAILVVHLYGKCCDMEPISRIAQKNNLKIFEDAAQSHGAEYQTKKAGNLSDGAGFSFYPTKNLGAMGDAGAITTNDDNLAGKIRALRNYGSGEKYIFEEQGINSRLDEMQAAILNVKLPNLDKENKIRQAIAKRYLTEIRNTSLVLPFAETVEEDAWHLFVVRTKDRSRFREYLMHNKIGSDIHYPVPPHKQAAYKELNNDSYPISEKIHQEILSLPLNTTLSEEEVSYIIEKINLYK</sequence>
<accession>A0ABW5J690</accession>
<evidence type="ECO:0000313" key="5">
    <source>
        <dbReference type="Proteomes" id="UP001597510"/>
    </source>
</evidence>
<evidence type="ECO:0000256" key="2">
    <source>
        <dbReference type="ARBA" id="ARBA00037999"/>
    </source>
</evidence>
<dbReference type="CDD" id="cd00616">
    <property type="entry name" value="AHBA_syn"/>
    <property type="match status" value="1"/>
</dbReference>
<evidence type="ECO:0000256" key="3">
    <source>
        <dbReference type="RuleBase" id="RU004508"/>
    </source>
</evidence>
<dbReference type="Proteomes" id="UP001597510">
    <property type="component" value="Unassembled WGS sequence"/>
</dbReference>
<reference evidence="5" key="1">
    <citation type="journal article" date="2019" name="Int. J. Syst. Evol. Microbiol.">
        <title>The Global Catalogue of Microorganisms (GCM) 10K type strain sequencing project: providing services to taxonomists for standard genome sequencing and annotation.</title>
        <authorList>
            <consortium name="The Broad Institute Genomics Platform"/>
            <consortium name="The Broad Institute Genome Sequencing Center for Infectious Disease"/>
            <person name="Wu L."/>
            <person name="Ma J."/>
        </authorList>
    </citation>
    <scope>NUCLEOTIDE SEQUENCE [LARGE SCALE GENOMIC DNA]</scope>
    <source>
        <strain evidence="5">KCTC 52344</strain>
    </source>
</reference>
<dbReference type="PANTHER" id="PTHR30244">
    <property type="entry name" value="TRANSAMINASE"/>
    <property type="match status" value="1"/>
</dbReference>